<evidence type="ECO:0000313" key="1">
    <source>
        <dbReference type="EMBL" id="MPN30762.1"/>
    </source>
</evidence>
<reference evidence="1" key="1">
    <citation type="submission" date="2019-08" db="EMBL/GenBank/DDBJ databases">
        <authorList>
            <person name="Kucharzyk K."/>
            <person name="Murdoch R.W."/>
            <person name="Higgins S."/>
            <person name="Loffler F."/>
        </authorList>
    </citation>
    <scope>NUCLEOTIDE SEQUENCE</scope>
</reference>
<name>A0A645GXK3_9ZZZZ</name>
<dbReference type="EMBL" id="VSSQ01082010">
    <property type="protein sequence ID" value="MPN30762.1"/>
    <property type="molecule type" value="Genomic_DNA"/>
</dbReference>
<organism evidence="1">
    <name type="scientific">bioreactor metagenome</name>
    <dbReference type="NCBI Taxonomy" id="1076179"/>
    <lineage>
        <taxon>unclassified sequences</taxon>
        <taxon>metagenomes</taxon>
        <taxon>ecological metagenomes</taxon>
    </lineage>
</organism>
<protein>
    <submittedName>
        <fullName evidence="1">Uncharacterized protein</fullName>
    </submittedName>
</protein>
<gene>
    <name evidence="1" type="ORF">SDC9_178233</name>
</gene>
<accession>A0A645GXK3</accession>
<comment type="caution">
    <text evidence="1">The sequence shown here is derived from an EMBL/GenBank/DDBJ whole genome shotgun (WGS) entry which is preliminary data.</text>
</comment>
<dbReference type="AlphaFoldDB" id="A0A645GXK3"/>
<sequence length="137" mass="16423">MSGYFFKFSLIILVYLFNGALEYCGMNITKPLNFFHRHALCDYSRFHLRYLRCGYSFNQLRKPRLYFLCAFSLMELKYQLLQHFFSVFSVIDYFTHLKPSQMIFITIYNALNTLYVILREGRPKDLDSSLTLRMTAM</sequence>
<proteinExistence type="predicted"/>